<dbReference type="InterPro" id="IPR029058">
    <property type="entry name" value="AB_hydrolase_fold"/>
</dbReference>
<gene>
    <name evidence="2" type="ORF">AE618_10725</name>
</gene>
<dbReference type="Proteomes" id="UP000037822">
    <property type="component" value="Unassembled WGS sequence"/>
</dbReference>
<evidence type="ECO:0000259" key="1">
    <source>
        <dbReference type="Pfam" id="PF01738"/>
    </source>
</evidence>
<comment type="caution">
    <text evidence="2">The sequence shown here is derived from an EMBL/GenBank/DDBJ whole genome shotgun (WGS) entry which is preliminary data.</text>
</comment>
<dbReference type="InterPro" id="IPR002925">
    <property type="entry name" value="Dienelactn_hydro"/>
</dbReference>
<dbReference type="Pfam" id="PF01738">
    <property type="entry name" value="DLH"/>
    <property type="match status" value="1"/>
</dbReference>
<dbReference type="OrthoDB" id="9771666at2"/>
<organism evidence="2 3">
    <name type="scientific">Bosea vaviloviae</name>
    <dbReference type="NCBI Taxonomy" id="1526658"/>
    <lineage>
        <taxon>Bacteria</taxon>
        <taxon>Pseudomonadati</taxon>
        <taxon>Pseudomonadota</taxon>
        <taxon>Alphaproteobacteria</taxon>
        <taxon>Hyphomicrobiales</taxon>
        <taxon>Boseaceae</taxon>
        <taxon>Bosea</taxon>
    </lineage>
</organism>
<dbReference type="PANTHER" id="PTHR46623:SF6">
    <property type="entry name" value="ALPHA_BETA-HYDROLASES SUPERFAMILY PROTEIN"/>
    <property type="match status" value="1"/>
</dbReference>
<feature type="domain" description="Dienelactone hydrolase" evidence="1">
    <location>
        <begin position="77"/>
        <end position="284"/>
    </location>
</feature>
<dbReference type="EMBL" id="LGSZ01000032">
    <property type="protein sequence ID" value="KPH81139.1"/>
    <property type="molecule type" value="Genomic_DNA"/>
</dbReference>
<evidence type="ECO:0000313" key="2">
    <source>
        <dbReference type="EMBL" id="KPH81139.1"/>
    </source>
</evidence>
<dbReference type="Gene3D" id="3.40.50.1820">
    <property type="entry name" value="alpha/beta hydrolase"/>
    <property type="match status" value="1"/>
</dbReference>
<dbReference type="AlphaFoldDB" id="A0A0N1FIN2"/>
<dbReference type="PATRIC" id="fig|1526658.3.peg.816"/>
<reference evidence="2 3" key="1">
    <citation type="submission" date="2015-07" db="EMBL/GenBank/DDBJ databases">
        <title>Whole genome sequencing of Bosea vaviloviae isolated from cave pool.</title>
        <authorList>
            <person name="Tan N.E.H."/>
            <person name="Lee Y.P."/>
            <person name="Gan H.M."/>
            <person name="Barton H."/>
            <person name="Savka M.A."/>
        </authorList>
    </citation>
    <scope>NUCLEOTIDE SEQUENCE [LARGE SCALE GENOMIC DNA]</scope>
    <source>
        <strain evidence="2 3">SD260</strain>
    </source>
</reference>
<sequence>MALDRAIVELYDEYTHKPLDRRVFFNRLLTLAGSAAAAEAALALLEPNYAQAQQVAADDARITAQRLDVTADGVALKGYLVAPRTAGRRGGVLVIHENRGLNPHIEDVTRRMALAGFTALGLDFLTPLGGTPADPDEARNLFPRLPAEDVIRQGRAALKLLASRPDGTGKTGAIGFCWGGGVVNDLAVAVPDLAAGVVFYGRSPQLASVPQIKARLLIQHAARDTRLVQALPDYEAALKAAGIRYEAIVYPDVDHAFLNDTSAERYNAATARQAWERSVAFLAAETGAV</sequence>
<proteinExistence type="predicted"/>
<dbReference type="PANTHER" id="PTHR46623">
    <property type="entry name" value="CARBOXYMETHYLENEBUTENOLIDASE-RELATED"/>
    <property type="match status" value="1"/>
</dbReference>
<accession>A0A0N1FIN2</accession>
<protein>
    <submittedName>
        <fullName evidence="2">Carboxymethylenebutenolidase</fullName>
    </submittedName>
</protein>
<dbReference type="RefSeq" id="WP_054209081.1">
    <property type="nucleotide sequence ID" value="NZ_LGSZ01000032.1"/>
</dbReference>
<dbReference type="InterPro" id="IPR051049">
    <property type="entry name" value="Dienelactone_hydrolase-like"/>
</dbReference>
<dbReference type="GO" id="GO:0016787">
    <property type="term" value="F:hydrolase activity"/>
    <property type="evidence" value="ECO:0007669"/>
    <property type="project" value="InterPro"/>
</dbReference>
<name>A0A0N1FIN2_9HYPH</name>
<evidence type="ECO:0000313" key="3">
    <source>
        <dbReference type="Proteomes" id="UP000037822"/>
    </source>
</evidence>
<keyword evidence="3" id="KW-1185">Reference proteome</keyword>
<dbReference type="SUPFAM" id="SSF53474">
    <property type="entry name" value="alpha/beta-Hydrolases"/>
    <property type="match status" value="1"/>
</dbReference>